<dbReference type="InterPro" id="IPR052164">
    <property type="entry name" value="Anthracycline_SecMetBiosynth"/>
</dbReference>
<sequence length="256" mass="28252">MSATSIESILIGSSAPDRLRAWYAQVLGVSIDIDGFLDFGCVSVLADARDDIAPRTAEPGRVIINYHVPDIHAAARRLEAFEVPWVSGVEYRDAGLWFATVEDPDGNYVQLIQTTPTYWTEKRKRAGLAAGPLDHARAAVRLPARDLDRARRWYAQRLGLEPVEEREGGLRYRCGGTEFVVFASTGRASGDHTQMGFTVPDLDLAVTQLRERGVEFEGEIIEVPGNYPSTGASGERATWFRDSEGNLLGLGQYSYD</sequence>
<dbReference type="SUPFAM" id="SSF54593">
    <property type="entry name" value="Glyoxalase/Bleomycin resistance protein/Dihydroxybiphenyl dioxygenase"/>
    <property type="match status" value="2"/>
</dbReference>
<gene>
    <name evidence="2" type="ORF">GCM10011588_53360</name>
</gene>
<feature type="domain" description="VOC" evidence="1">
    <location>
        <begin position="5"/>
        <end position="114"/>
    </location>
</feature>
<proteinExistence type="predicted"/>
<dbReference type="PANTHER" id="PTHR33993">
    <property type="entry name" value="GLYOXALASE-RELATED"/>
    <property type="match status" value="1"/>
</dbReference>
<dbReference type="EMBL" id="BMMH01000013">
    <property type="protein sequence ID" value="GGL31930.1"/>
    <property type="molecule type" value="Genomic_DNA"/>
</dbReference>
<dbReference type="AlphaFoldDB" id="A0A917VXS2"/>
<keyword evidence="3" id="KW-1185">Reference proteome</keyword>
<dbReference type="RefSeq" id="WP_189094504.1">
    <property type="nucleotide sequence ID" value="NZ_BMMH01000013.1"/>
</dbReference>
<reference evidence="2" key="2">
    <citation type="submission" date="2020-09" db="EMBL/GenBank/DDBJ databases">
        <authorList>
            <person name="Sun Q."/>
            <person name="Zhou Y."/>
        </authorList>
    </citation>
    <scope>NUCLEOTIDE SEQUENCE</scope>
    <source>
        <strain evidence="2">CGMCC 4.3508</strain>
    </source>
</reference>
<dbReference type="InterPro" id="IPR029068">
    <property type="entry name" value="Glyas_Bleomycin-R_OHBP_Dase"/>
</dbReference>
<dbReference type="Gene3D" id="3.10.180.10">
    <property type="entry name" value="2,3-Dihydroxybiphenyl 1,2-Dioxygenase, domain 1"/>
    <property type="match status" value="2"/>
</dbReference>
<comment type="caution">
    <text evidence="2">The sequence shown here is derived from an EMBL/GenBank/DDBJ whole genome shotgun (WGS) entry which is preliminary data.</text>
</comment>
<dbReference type="InterPro" id="IPR037523">
    <property type="entry name" value="VOC_core"/>
</dbReference>
<reference evidence="2" key="1">
    <citation type="journal article" date="2014" name="Int. J. Syst. Evol. Microbiol.">
        <title>Complete genome sequence of Corynebacterium casei LMG S-19264T (=DSM 44701T), isolated from a smear-ripened cheese.</title>
        <authorList>
            <consortium name="US DOE Joint Genome Institute (JGI-PGF)"/>
            <person name="Walter F."/>
            <person name="Albersmeier A."/>
            <person name="Kalinowski J."/>
            <person name="Ruckert C."/>
        </authorList>
    </citation>
    <scope>NUCLEOTIDE SEQUENCE</scope>
    <source>
        <strain evidence="2">CGMCC 4.3508</strain>
    </source>
</reference>
<evidence type="ECO:0000313" key="3">
    <source>
        <dbReference type="Proteomes" id="UP000638263"/>
    </source>
</evidence>
<dbReference type="PROSITE" id="PS51819">
    <property type="entry name" value="VOC"/>
    <property type="match status" value="2"/>
</dbReference>
<name>A0A917VXS2_9NOCA</name>
<protein>
    <recommendedName>
        <fullName evidence="1">VOC domain-containing protein</fullName>
    </recommendedName>
</protein>
<feature type="domain" description="VOC" evidence="1">
    <location>
        <begin position="132"/>
        <end position="253"/>
    </location>
</feature>
<dbReference type="Proteomes" id="UP000638263">
    <property type="component" value="Unassembled WGS sequence"/>
</dbReference>
<dbReference type="Pfam" id="PF00903">
    <property type="entry name" value="Glyoxalase"/>
    <property type="match status" value="1"/>
</dbReference>
<accession>A0A917VXS2</accession>
<evidence type="ECO:0000313" key="2">
    <source>
        <dbReference type="EMBL" id="GGL31930.1"/>
    </source>
</evidence>
<organism evidence="2 3">
    <name type="scientific">Nocardia jinanensis</name>
    <dbReference type="NCBI Taxonomy" id="382504"/>
    <lineage>
        <taxon>Bacteria</taxon>
        <taxon>Bacillati</taxon>
        <taxon>Actinomycetota</taxon>
        <taxon>Actinomycetes</taxon>
        <taxon>Mycobacteriales</taxon>
        <taxon>Nocardiaceae</taxon>
        <taxon>Nocardia</taxon>
    </lineage>
</organism>
<dbReference type="InterPro" id="IPR004360">
    <property type="entry name" value="Glyas_Fos-R_dOase_dom"/>
</dbReference>
<evidence type="ECO:0000259" key="1">
    <source>
        <dbReference type="PROSITE" id="PS51819"/>
    </source>
</evidence>